<dbReference type="EMBL" id="JACHWF010000009">
    <property type="protein sequence ID" value="MBB3010620.1"/>
    <property type="molecule type" value="Genomic_DNA"/>
</dbReference>
<accession>A0A7W4YT82</accession>
<keyword evidence="2" id="KW-1185">Reference proteome</keyword>
<proteinExistence type="predicted"/>
<organism evidence="1 2">
    <name type="scientific">Cupriavidus alkaliphilus</name>
    <dbReference type="NCBI Taxonomy" id="942866"/>
    <lineage>
        <taxon>Bacteria</taxon>
        <taxon>Pseudomonadati</taxon>
        <taxon>Pseudomonadota</taxon>
        <taxon>Betaproteobacteria</taxon>
        <taxon>Burkholderiales</taxon>
        <taxon>Burkholderiaceae</taxon>
        <taxon>Cupriavidus</taxon>
    </lineage>
</organism>
<sequence>MGRLHRERVDLEAAGASRYCYIAVGAAVAGAATATVGGALLADDGGAGAANAAATDASRMQAEIARDQWNRYKTIYAPLEDAMVSAAQNYDTPAQYERAAGEAAGAVSQAFGNARDRLTRTPGLDPSSAAYTAGLADLDRTQAATDAVAQNTARKKVEDTAWARKSDMLSLGKGLPASAASTLASASTAFSSQANAGYQRGANEAAGLGALGSDITKGLVSAWNGSNSPALGSGSVFAGVANTGGIGTPNTSFGTAPTTGGYLNGGIPTVGTPNYGFGL</sequence>
<gene>
    <name evidence="1" type="ORF">FHX61_005301</name>
</gene>
<evidence type="ECO:0000313" key="2">
    <source>
        <dbReference type="Proteomes" id="UP000578036"/>
    </source>
</evidence>
<reference evidence="1 2" key="1">
    <citation type="submission" date="2020-08" db="EMBL/GenBank/DDBJ databases">
        <title>Genomic Encyclopedia of Type Strains, Phase IV (KMG-V): Genome sequencing to study the core and pangenomes of soil and plant-associated prokaryotes.</title>
        <authorList>
            <person name="Whitman W."/>
        </authorList>
    </citation>
    <scope>NUCLEOTIDE SEQUENCE [LARGE SCALE GENOMIC DNA]</scope>
    <source>
        <strain evidence="1 2">SLV-2362</strain>
    </source>
</reference>
<dbReference type="AlphaFoldDB" id="A0A7W4YT82"/>
<name>A0A7W4YT82_9BURK</name>
<dbReference type="RefSeq" id="WP_183300662.1">
    <property type="nucleotide sequence ID" value="NZ_JACHWF010000009.1"/>
</dbReference>
<evidence type="ECO:0000313" key="1">
    <source>
        <dbReference type="EMBL" id="MBB3010620.1"/>
    </source>
</evidence>
<comment type="caution">
    <text evidence="1">The sequence shown here is derived from an EMBL/GenBank/DDBJ whole genome shotgun (WGS) entry which is preliminary data.</text>
</comment>
<dbReference type="Proteomes" id="UP000578036">
    <property type="component" value="Unassembled WGS sequence"/>
</dbReference>
<protein>
    <submittedName>
        <fullName evidence="1">Uncharacterized protein</fullName>
    </submittedName>
</protein>